<evidence type="ECO:0000256" key="5">
    <source>
        <dbReference type="ARBA" id="ARBA00023235"/>
    </source>
</evidence>
<dbReference type="InterPro" id="IPR001179">
    <property type="entry name" value="PPIase_FKBP_dom"/>
</dbReference>
<dbReference type="PANTHER" id="PTHR43811">
    <property type="entry name" value="FKBP-TYPE PEPTIDYL-PROLYL CIS-TRANS ISOMERASE FKPA"/>
    <property type="match status" value="1"/>
</dbReference>
<dbReference type="PROSITE" id="PS51257">
    <property type="entry name" value="PROKAR_LIPOPROTEIN"/>
    <property type="match status" value="1"/>
</dbReference>
<dbReference type="PROSITE" id="PS50059">
    <property type="entry name" value="FKBP_PPIASE"/>
    <property type="match status" value="1"/>
</dbReference>
<dbReference type="SUPFAM" id="SSF54534">
    <property type="entry name" value="FKBP-like"/>
    <property type="match status" value="2"/>
</dbReference>
<keyword evidence="9" id="KW-1185">Reference proteome</keyword>
<protein>
    <recommendedName>
        <fullName evidence="3 6">peptidylprolyl isomerase</fullName>
        <ecNumber evidence="3 6">5.2.1.8</ecNumber>
    </recommendedName>
</protein>
<evidence type="ECO:0000256" key="6">
    <source>
        <dbReference type="PROSITE-ProRule" id="PRU00277"/>
    </source>
</evidence>
<feature type="domain" description="PPIase FKBP-type" evidence="7">
    <location>
        <begin position="199"/>
        <end position="300"/>
    </location>
</feature>
<name>A0ABW5YDX1_9SPHI</name>
<evidence type="ECO:0000313" key="8">
    <source>
        <dbReference type="EMBL" id="MFD2873140.1"/>
    </source>
</evidence>
<keyword evidence="4 6" id="KW-0697">Rotamase</keyword>
<gene>
    <name evidence="8" type="ORF">ACFS5N_11710</name>
</gene>
<dbReference type="EMBL" id="JBHUPD010000002">
    <property type="protein sequence ID" value="MFD2873140.1"/>
    <property type="molecule type" value="Genomic_DNA"/>
</dbReference>
<accession>A0ABW5YDX1</accession>
<dbReference type="GO" id="GO:0003755">
    <property type="term" value="F:peptidyl-prolyl cis-trans isomerase activity"/>
    <property type="evidence" value="ECO:0007669"/>
    <property type="project" value="UniProtKB-EC"/>
</dbReference>
<evidence type="ECO:0000313" key="9">
    <source>
        <dbReference type="Proteomes" id="UP001597557"/>
    </source>
</evidence>
<proteinExistence type="inferred from homology"/>
<dbReference type="Gene3D" id="3.10.50.40">
    <property type="match status" value="2"/>
</dbReference>
<organism evidence="8 9">
    <name type="scientific">Mucilaginibacter ximonensis</name>
    <dbReference type="NCBI Taxonomy" id="538021"/>
    <lineage>
        <taxon>Bacteria</taxon>
        <taxon>Pseudomonadati</taxon>
        <taxon>Bacteroidota</taxon>
        <taxon>Sphingobacteriia</taxon>
        <taxon>Sphingobacteriales</taxon>
        <taxon>Sphingobacteriaceae</taxon>
        <taxon>Mucilaginibacter</taxon>
    </lineage>
</organism>
<keyword evidence="5 6" id="KW-0413">Isomerase</keyword>
<comment type="catalytic activity">
    <reaction evidence="1 6">
        <text>[protein]-peptidylproline (omega=180) = [protein]-peptidylproline (omega=0)</text>
        <dbReference type="Rhea" id="RHEA:16237"/>
        <dbReference type="Rhea" id="RHEA-COMP:10747"/>
        <dbReference type="Rhea" id="RHEA-COMP:10748"/>
        <dbReference type="ChEBI" id="CHEBI:83833"/>
        <dbReference type="ChEBI" id="CHEBI:83834"/>
        <dbReference type="EC" id="5.2.1.8"/>
    </reaction>
</comment>
<comment type="similarity">
    <text evidence="2">Belongs to the FKBP-type PPIase family.</text>
</comment>
<dbReference type="PANTHER" id="PTHR43811:SF19">
    <property type="entry name" value="39 KDA FK506-BINDING NUCLEAR PROTEIN"/>
    <property type="match status" value="1"/>
</dbReference>
<dbReference type="RefSeq" id="WP_377185573.1">
    <property type="nucleotide sequence ID" value="NZ_JBHUPD010000002.1"/>
</dbReference>
<dbReference type="Proteomes" id="UP001597557">
    <property type="component" value="Unassembled WGS sequence"/>
</dbReference>
<comment type="caution">
    <text evidence="8">The sequence shown here is derived from an EMBL/GenBank/DDBJ whole genome shotgun (WGS) entry which is preliminary data.</text>
</comment>
<dbReference type="Pfam" id="PF00254">
    <property type="entry name" value="FKBP_C"/>
    <property type="match status" value="1"/>
</dbReference>
<reference evidence="9" key="1">
    <citation type="journal article" date="2019" name="Int. J. Syst. Evol. Microbiol.">
        <title>The Global Catalogue of Microorganisms (GCM) 10K type strain sequencing project: providing services to taxonomists for standard genome sequencing and annotation.</title>
        <authorList>
            <consortium name="The Broad Institute Genomics Platform"/>
            <consortium name="The Broad Institute Genome Sequencing Center for Infectious Disease"/>
            <person name="Wu L."/>
            <person name="Ma J."/>
        </authorList>
    </citation>
    <scope>NUCLEOTIDE SEQUENCE [LARGE SCALE GENOMIC DNA]</scope>
    <source>
        <strain evidence="9">KCTC 22437</strain>
    </source>
</reference>
<evidence type="ECO:0000256" key="2">
    <source>
        <dbReference type="ARBA" id="ARBA00006577"/>
    </source>
</evidence>
<dbReference type="InterPro" id="IPR046357">
    <property type="entry name" value="PPIase_dom_sf"/>
</dbReference>
<evidence type="ECO:0000256" key="4">
    <source>
        <dbReference type="ARBA" id="ARBA00023110"/>
    </source>
</evidence>
<evidence type="ECO:0000256" key="1">
    <source>
        <dbReference type="ARBA" id="ARBA00000971"/>
    </source>
</evidence>
<sequence>MKKNLMYLALATIGLASCNGGYKQGDGGFLYNFYTSNSGTKIKTGDFLLANLIIKNDADSVLMSTYDQGRPSPLVLPKSTYKGDIFDALTLFAEGDSASVKLPADSVFKRGAKPPGFKGKYLNYTIKVVKVIPKGKMTDQEFNEAINTYMKAQLETEKNAEPAKIKKYIDASGQKFNKTDSGLYYVITKPGAGANVAVGDTAVINYVGKLLNGKVFDTSIKAEGIKAKLGSLDQRPFTPIRVAIGQHKVIAGWDQGIQLLNKGAKATILVPSSLGYGAAGAGPIAPFTPVIFDLEVVDIVHPRAGSVVPPPPAAAPAVSFGKK</sequence>
<evidence type="ECO:0000259" key="7">
    <source>
        <dbReference type="PROSITE" id="PS50059"/>
    </source>
</evidence>
<dbReference type="EC" id="5.2.1.8" evidence="3 6"/>
<evidence type="ECO:0000256" key="3">
    <source>
        <dbReference type="ARBA" id="ARBA00013194"/>
    </source>
</evidence>